<feature type="compositionally biased region" description="Low complexity" evidence="6">
    <location>
        <begin position="537"/>
        <end position="548"/>
    </location>
</feature>
<dbReference type="PANTHER" id="PTHR24240">
    <property type="entry name" value="OPSIN"/>
    <property type="match status" value="1"/>
</dbReference>
<keyword evidence="7" id="KW-0812">Transmembrane</keyword>
<feature type="transmembrane region" description="Helical" evidence="7">
    <location>
        <begin position="244"/>
        <end position="265"/>
    </location>
</feature>
<sequence length="689" mass="74155">MDFLKENINSSPTHAGTSSAAMGESELYTDVPWWAYWISTAILSLTFVIGLPLNGATVLIFCRRKKLRHLVNFVLLLDCLSHIVLCLLCIPIHLVTVWSGSSFAPITPSGNILGLVSLQQVIGNFVNLYSTFLTVSIAILRYRRLCWKKKDKFSTVNALKWSVSSGILAIGVTFVQFYFLLLPEGDKRIAIIYCVKISLILLAVATVFFCYIRVSQRVWANTANQEKIMDPAKLKKSRSVHLKATIHSCVQIALVIITVTPHLYLQAVELFAVSSNDVQQSFLSSNMDHVIAAEPVVSAASQQQHHQPLLSINHPQEITGAGAAGWIDTTLSFSRHPLSHHESLSGSVNTEAFEVINNSSSDGSNGDSTAERGIPLGISATAATVATHLTTFGASNLARLIAITVNYALLALGTPCAYIASCHRFREQFASILFSHVGNSPQNSTCHHQNGHHQHSSPGHKSHHHRDRYYHHRSTTGGTQDACFSSPLTRADRTGTTTLHNHSSMISKTSSNGRTSSILGNGSSIRGESVSISISANTTNSRSSFSHSFKSKNSTRKSSVCGSSMMRRKSSTTGVGSCSGKGLLGVSAAADSVFLESDSALILDQDLSNGSSSTGNLKRSSTPSPSPTGGDEVSGRGSSGELVRKNSSNNTNPLPLTAVTTITSNSTNLHTYLQNYGSYECSTDLGQLV</sequence>
<accession>A0ABP1S5R5</accession>
<protein>
    <recommendedName>
        <fullName evidence="10">G-protein coupled receptors family 1 profile domain-containing protein</fullName>
    </recommendedName>
</protein>
<dbReference type="CDD" id="cd00637">
    <property type="entry name" value="7tm_classA_rhodopsin-like"/>
    <property type="match status" value="1"/>
</dbReference>
<feature type="region of interest" description="Disordered" evidence="6">
    <location>
        <begin position="440"/>
        <end position="524"/>
    </location>
</feature>
<proteinExistence type="predicted"/>
<evidence type="ECO:0008006" key="10">
    <source>
        <dbReference type="Google" id="ProtNLM"/>
    </source>
</evidence>
<feature type="compositionally biased region" description="Polar residues" evidence="6">
    <location>
        <begin position="475"/>
        <end position="524"/>
    </location>
</feature>
<keyword evidence="7" id="KW-0472">Membrane</keyword>
<dbReference type="Gene3D" id="1.20.1070.10">
    <property type="entry name" value="Rhodopsin 7-helix transmembrane proteins"/>
    <property type="match status" value="1"/>
</dbReference>
<gene>
    <name evidence="8" type="ORF">ODALV1_LOCUS30068</name>
</gene>
<evidence type="ECO:0000256" key="5">
    <source>
        <dbReference type="ARBA" id="ARBA00023305"/>
    </source>
</evidence>
<feature type="transmembrane region" description="Helical" evidence="7">
    <location>
        <begin position="161"/>
        <end position="183"/>
    </location>
</feature>
<feature type="transmembrane region" description="Helical" evidence="7">
    <location>
        <begin position="189"/>
        <end position="212"/>
    </location>
</feature>
<reference evidence="8 9" key="1">
    <citation type="submission" date="2024-08" db="EMBL/GenBank/DDBJ databases">
        <authorList>
            <person name="Cucini C."/>
            <person name="Frati F."/>
        </authorList>
    </citation>
    <scope>NUCLEOTIDE SEQUENCE [LARGE SCALE GENOMIC DNA]</scope>
</reference>
<comment type="caution">
    <text evidence="8">The sequence shown here is derived from an EMBL/GenBank/DDBJ whole genome shotgun (WGS) entry which is preliminary data.</text>
</comment>
<feature type="transmembrane region" description="Helical" evidence="7">
    <location>
        <begin position="34"/>
        <end position="61"/>
    </location>
</feature>
<feature type="compositionally biased region" description="Polar residues" evidence="6">
    <location>
        <begin position="606"/>
        <end position="619"/>
    </location>
</feature>
<keyword evidence="3" id="KW-0675">Receptor</keyword>
<dbReference type="InterPro" id="IPR050125">
    <property type="entry name" value="GPCR_opsins"/>
</dbReference>
<feature type="compositionally biased region" description="Basic residues" evidence="6">
    <location>
        <begin position="449"/>
        <end position="474"/>
    </location>
</feature>
<name>A0ABP1S5R5_9HEXA</name>
<keyword evidence="5" id="KW-0716">Sensory transduction</keyword>
<comment type="subcellular location">
    <subcellularLocation>
        <location evidence="1">Membrane</location>
        <topology evidence="1">Multi-pass membrane protein</topology>
    </subcellularLocation>
</comment>
<keyword evidence="4" id="KW-0807">Transducer</keyword>
<keyword evidence="9" id="KW-1185">Reference proteome</keyword>
<dbReference type="Proteomes" id="UP001642540">
    <property type="component" value="Unassembled WGS sequence"/>
</dbReference>
<feature type="transmembrane region" description="Helical" evidence="7">
    <location>
        <begin position="73"/>
        <end position="98"/>
    </location>
</feature>
<evidence type="ECO:0000256" key="3">
    <source>
        <dbReference type="ARBA" id="ARBA00023170"/>
    </source>
</evidence>
<evidence type="ECO:0000256" key="1">
    <source>
        <dbReference type="ARBA" id="ARBA00004141"/>
    </source>
</evidence>
<keyword evidence="7" id="KW-1133">Transmembrane helix</keyword>
<feature type="compositionally biased region" description="Polar residues" evidence="6">
    <location>
        <begin position="645"/>
        <end position="657"/>
    </location>
</feature>
<feature type="region of interest" description="Disordered" evidence="6">
    <location>
        <begin position="537"/>
        <end position="577"/>
    </location>
</feature>
<dbReference type="SUPFAM" id="SSF81321">
    <property type="entry name" value="Family A G protein-coupled receptor-like"/>
    <property type="match status" value="1"/>
</dbReference>
<feature type="transmembrane region" description="Helical" evidence="7">
    <location>
        <begin position="118"/>
        <end position="140"/>
    </location>
</feature>
<feature type="region of interest" description="Disordered" evidence="6">
    <location>
        <begin position="606"/>
        <end position="657"/>
    </location>
</feature>
<evidence type="ECO:0000256" key="6">
    <source>
        <dbReference type="SAM" id="MobiDB-lite"/>
    </source>
</evidence>
<keyword evidence="5" id="KW-0844">Vision</keyword>
<evidence type="ECO:0000256" key="4">
    <source>
        <dbReference type="ARBA" id="ARBA00023224"/>
    </source>
</evidence>
<dbReference type="EMBL" id="CAXLJM020000160">
    <property type="protein sequence ID" value="CAL8144077.1"/>
    <property type="molecule type" value="Genomic_DNA"/>
</dbReference>
<evidence type="ECO:0000313" key="9">
    <source>
        <dbReference type="Proteomes" id="UP001642540"/>
    </source>
</evidence>
<evidence type="ECO:0000256" key="2">
    <source>
        <dbReference type="ARBA" id="ARBA00023040"/>
    </source>
</evidence>
<evidence type="ECO:0000313" key="8">
    <source>
        <dbReference type="EMBL" id="CAL8144077.1"/>
    </source>
</evidence>
<evidence type="ECO:0000256" key="7">
    <source>
        <dbReference type="SAM" id="Phobius"/>
    </source>
</evidence>
<organism evidence="8 9">
    <name type="scientific">Orchesella dallaii</name>
    <dbReference type="NCBI Taxonomy" id="48710"/>
    <lineage>
        <taxon>Eukaryota</taxon>
        <taxon>Metazoa</taxon>
        <taxon>Ecdysozoa</taxon>
        <taxon>Arthropoda</taxon>
        <taxon>Hexapoda</taxon>
        <taxon>Collembola</taxon>
        <taxon>Entomobryomorpha</taxon>
        <taxon>Entomobryoidea</taxon>
        <taxon>Orchesellidae</taxon>
        <taxon>Orchesellinae</taxon>
        <taxon>Orchesella</taxon>
    </lineage>
</organism>
<keyword evidence="2" id="KW-0297">G-protein coupled receptor</keyword>